<organism evidence="10 11">
    <name type="scientific">Penicillium capsulatum</name>
    <dbReference type="NCBI Taxonomy" id="69766"/>
    <lineage>
        <taxon>Eukaryota</taxon>
        <taxon>Fungi</taxon>
        <taxon>Dikarya</taxon>
        <taxon>Ascomycota</taxon>
        <taxon>Pezizomycotina</taxon>
        <taxon>Eurotiomycetes</taxon>
        <taxon>Eurotiomycetidae</taxon>
        <taxon>Eurotiales</taxon>
        <taxon>Aspergillaceae</taxon>
        <taxon>Penicillium</taxon>
    </lineage>
</organism>
<feature type="region of interest" description="Disordered" evidence="7">
    <location>
        <begin position="682"/>
        <end position="711"/>
    </location>
</feature>
<dbReference type="Pfam" id="PF00999">
    <property type="entry name" value="Na_H_Exchanger"/>
    <property type="match status" value="1"/>
</dbReference>
<keyword evidence="11" id="KW-1185">Reference proteome</keyword>
<dbReference type="PANTHER" id="PTHR32468:SF0">
    <property type="entry name" value="K(+)_H(+) ANTIPORTER 1"/>
    <property type="match status" value="1"/>
</dbReference>
<dbReference type="AlphaFoldDB" id="A0A9W9IKH3"/>
<evidence type="ECO:0000256" key="6">
    <source>
        <dbReference type="ARBA" id="ARBA00023136"/>
    </source>
</evidence>
<dbReference type="Gene3D" id="1.20.1530.20">
    <property type="match status" value="1"/>
</dbReference>
<evidence type="ECO:0000313" key="10">
    <source>
        <dbReference type="EMBL" id="KAJ5178710.1"/>
    </source>
</evidence>
<dbReference type="PANTHER" id="PTHR32468">
    <property type="entry name" value="CATION/H + ANTIPORTER"/>
    <property type="match status" value="1"/>
</dbReference>
<feature type="transmembrane region" description="Helical" evidence="8">
    <location>
        <begin position="110"/>
        <end position="137"/>
    </location>
</feature>
<comment type="subcellular location">
    <subcellularLocation>
        <location evidence="1">Membrane</location>
        <topology evidence="1">Multi-pass membrane protein</topology>
    </subcellularLocation>
</comment>
<dbReference type="OrthoDB" id="2687058at2759"/>
<feature type="domain" description="Cation/H+ exchanger transmembrane" evidence="9">
    <location>
        <begin position="66"/>
        <end position="453"/>
    </location>
</feature>
<dbReference type="GO" id="GO:0016020">
    <property type="term" value="C:membrane"/>
    <property type="evidence" value="ECO:0007669"/>
    <property type="project" value="UniProtKB-SubCell"/>
</dbReference>
<evidence type="ECO:0000256" key="4">
    <source>
        <dbReference type="ARBA" id="ARBA00022989"/>
    </source>
</evidence>
<keyword evidence="2" id="KW-0813">Transport</keyword>
<evidence type="ECO:0000256" key="5">
    <source>
        <dbReference type="ARBA" id="ARBA00023065"/>
    </source>
</evidence>
<dbReference type="InterPro" id="IPR050794">
    <property type="entry name" value="CPA2_transporter"/>
</dbReference>
<feature type="transmembrane region" description="Helical" evidence="8">
    <location>
        <begin position="191"/>
        <end position="211"/>
    </location>
</feature>
<feature type="transmembrane region" description="Helical" evidence="8">
    <location>
        <begin position="149"/>
        <end position="171"/>
    </location>
</feature>
<evidence type="ECO:0000256" key="1">
    <source>
        <dbReference type="ARBA" id="ARBA00004141"/>
    </source>
</evidence>
<keyword evidence="4 8" id="KW-1133">Transmembrane helix</keyword>
<keyword evidence="6 8" id="KW-0472">Membrane</keyword>
<protein>
    <recommendedName>
        <fullName evidence="9">Cation/H+ exchanger transmembrane domain-containing protein</fullName>
    </recommendedName>
</protein>
<feature type="transmembrane region" description="Helical" evidence="8">
    <location>
        <begin position="298"/>
        <end position="324"/>
    </location>
</feature>
<feature type="transmembrane region" description="Helical" evidence="8">
    <location>
        <begin position="52"/>
        <end position="74"/>
    </location>
</feature>
<dbReference type="Proteomes" id="UP001146351">
    <property type="component" value="Unassembled WGS sequence"/>
</dbReference>
<evidence type="ECO:0000256" key="8">
    <source>
        <dbReference type="SAM" id="Phobius"/>
    </source>
</evidence>
<comment type="caution">
    <text evidence="10">The sequence shown here is derived from an EMBL/GenBank/DDBJ whole genome shotgun (WGS) entry which is preliminary data.</text>
</comment>
<feature type="transmembrane region" description="Helical" evidence="8">
    <location>
        <begin position="344"/>
        <end position="365"/>
    </location>
</feature>
<feature type="transmembrane region" description="Helical" evidence="8">
    <location>
        <begin position="253"/>
        <end position="277"/>
    </location>
</feature>
<keyword evidence="3 8" id="KW-0812">Transmembrane</keyword>
<evidence type="ECO:0000256" key="7">
    <source>
        <dbReference type="SAM" id="MobiDB-lite"/>
    </source>
</evidence>
<feature type="transmembrane region" description="Helical" evidence="8">
    <location>
        <begin position="438"/>
        <end position="461"/>
    </location>
</feature>
<dbReference type="InterPro" id="IPR038770">
    <property type="entry name" value="Na+/solute_symporter_sf"/>
</dbReference>
<dbReference type="GO" id="GO:0015297">
    <property type="term" value="F:antiporter activity"/>
    <property type="evidence" value="ECO:0007669"/>
    <property type="project" value="InterPro"/>
</dbReference>
<evidence type="ECO:0000259" key="9">
    <source>
        <dbReference type="Pfam" id="PF00999"/>
    </source>
</evidence>
<dbReference type="GO" id="GO:1902600">
    <property type="term" value="P:proton transmembrane transport"/>
    <property type="evidence" value="ECO:0007669"/>
    <property type="project" value="InterPro"/>
</dbReference>
<feature type="transmembrane region" description="Helical" evidence="8">
    <location>
        <begin position="405"/>
        <end position="426"/>
    </location>
</feature>
<evidence type="ECO:0000256" key="3">
    <source>
        <dbReference type="ARBA" id="ARBA00022692"/>
    </source>
</evidence>
<feature type="compositionally biased region" description="Polar residues" evidence="7">
    <location>
        <begin position="691"/>
        <end position="702"/>
    </location>
</feature>
<evidence type="ECO:0000313" key="11">
    <source>
        <dbReference type="Proteomes" id="UP001146351"/>
    </source>
</evidence>
<feature type="transmembrane region" description="Helical" evidence="8">
    <location>
        <begin position="86"/>
        <end position="104"/>
    </location>
</feature>
<feature type="transmembrane region" description="Helical" evidence="8">
    <location>
        <begin position="223"/>
        <end position="247"/>
    </location>
</feature>
<reference evidence="10" key="1">
    <citation type="submission" date="2022-11" db="EMBL/GenBank/DDBJ databases">
        <authorList>
            <person name="Petersen C."/>
        </authorList>
    </citation>
    <scope>NUCLEOTIDE SEQUENCE</scope>
    <source>
        <strain evidence="10">IBT 21917</strain>
    </source>
</reference>
<sequence>MASSTATATAAAATVVKVKPQGGILEGGNPSHYDSKNPIVLFIIQVGSNDNAYTRCMLTIAGQAIIIIILCRIIHWPLSKIRQPRVIAEVVGGIILGPSVMGRIPGFTEAIFPTASIPSLNVVANLGLILFLFLVGLETDIGFLMSNWRVALSVSAAGMALPFGLGCAISYGLYNSFHDEPDTAPIKFGTYLLFIGIAMAITAFPVLCRILTELNLLGTRVGVIVLSAGVGNDVVGWILLALCVALVNAGSGITALYVLLVCTGYLLFLAFVFRPLFFRFLERTGSLQKGPSQSVVTLTLLITLASAFFTQAIGVHAIFGGFAIGLVCPGGDFAIKLTSAIEDVVAALFLPLYFTLSGLSTNLGLLDSGLAWGYVCGVTAIAFLAKVLGGAVAARLSGLFWRESWSVGVLMSCKGLVELIVLNIGLQAKILSTRTFTIFVVMALVTTFLTTPLTTALYPPWYQLHAEQSRRSGESTQRESRTDSITAVKDQLKTVPVRKLLVYLRLDGLSGICTVAALLSNSRRAASPQIHPTKIPKQTEQAVENSISPCDDDDTALRIHGVRLMELTDRDSSVMKVSAGEQALWDPVVNTFRAFGEWNSLSLMAGVSVVPEHSYADTLVDMAQQDTADLLLLPWSETGTLADRQNGLEINATSRFANGAYSSFVANVCERVPGHIGVLVEHGSESRSTTKRPTPQRSTSGLSLRASVWSRPPTGRRSNHFIFPFFGGEDDRFALRLLLQLAQNDQVTASIIQVTGCANTGKAAVSTTVSASGSRSATTGVVRNQSDTIYFETLRDSIPRDLKERLVFGQSDLQDSITDPVALAVAAVRGELDQTPNRFSSIVVVGRRSIESRLSPTIDSPIEDSIGTDTRQVLGPVGSAIVHLSSVLVMQAGVQAQSLDGPR</sequence>
<accession>A0A9W9IKH3</accession>
<feature type="transmembrane region" description="Helical" evidence="8">
    <location>
        <begin position="372"/>
        <end position="393"/>
    </location>
</feature>
<name>A0A9W9IKH3_9EURO</name>
<dbReference type="InterPro" id="IPR006153">
    <property type="entry name" value="Cation/H_exchanger_TM"/>
</dbReference>
<dbReference type="EMBL" id="JAPQKO010000002">
    <property type="protein sequence ID" value="KAJ5178710.1"/>
    <property type="molecule type" value="Genomic_DNA"/>
</dbReference>
<proteinExistence type="predicted"/>
<keyword evidence="5" id="KW-0406">Ion transport</keyword>
<gene>
    <name evidence="10" type="ORF">N7492_001920</name>
</gene>
<evidence type="ECO:0000256" key="2">
    <source>
        <dbReference type="ARBA" id="ARBA00022448"/>
    </source>
</evidence>
<reference evidence="10" key="2">
    <citation type="journal article" date="2023" name="IMA Fungus">
        <title>Comparative genomic study of the Penicillium genus elucidates a diverse pangenome and 15 lateral gene transfer events.</title>
        <authorList>
            <person name="Petersen C."/>
            <person name="Sorensen T."/>
            <person name="Nielsen M.R."/>
            <person name="Sondergaard T.E."/>
            <person name="Sorensen J.L."/>
            <person name="Fitzpatrick D.A."/>
            <person name="Frisvad J.C."/>
            <person name="Nielsen K.L."/>
        </authorList>
    </citation>
    <scope>NUCLEOTIDE SEQUENCE</scope>
    <source>
        <strain evidence="10">IBT 21917</strain>
    </source>
</reference>